<dbReference type="Proteomes" id="UP000017805">
    <property type="component" value="Chromosome"/>
</dbReference>
<keyword evidence="8" id="KW-1185">Reference proteome</keyword>
<dbReference type="GO" id="GO:0006313">
    <property type="term" value="P:DNA transposition"/>
    <property type="evidence" value="ECO:0007669"/>
    <property type="project" value="UniProtKB-UniRule"/>
</dbReference>
<evidence type="ECO:0000313" key="7">
    <source>
        <dbReference type="EMBL" id="AGX06257.1"/>
    </source>
</evidence>
<dbReference type="Pfam" id="PF00872">
    <property type="entry name" value="Transposase_mut"/>
    <property type="match status" value="1"/>
</dbReference>
<dbReference type="EMBL" id="CP006643">
    <property type="protein sequence ID" value="AGX06257.1"/>
    <property type="molecule type" value="Genomic_DNA"/>
</dbReference>
<dbReference type="PANTHER" id="PTHR33217">
    <property type="entry name" value="TRANSPOSASE FOR INSERTION SEQUENCE ELEMENT IS1081"/>
    <property type="match status" value="1"/>
</dbReference>
<dbReference type="GO" id="GO:0004803">
    <property type="term" value="F:transposase activity"/>
    <property type="evidence" value="ECO:0007669"/>
    <property type="project" value="UniProtKB-UniRule"/>
</dbReference>
<evidence type="ECO:0000256" key="5">
    <source>
        <dbReference type="ARBA" id="ARBA00023172"/>
    </source>
</evidence>
<sequence length="190" mass="21850">MPHFNIDDLDFANILKLSMQDLLKEKAENILREEIKNVLENEPVGEENSRNGYYSRTLDTIYGRIEDLAVPRDRKGDFTTQMFEPYKRRMVAVDELVVQLYQHGVGVRQVGLIMKSLLGEQYSPGTISNITSAVMEDVIEWQNRPLKERYCALFLDALFVKVRRDTVGKEAVYIVLGTLQKAIGKSLDFM</sequence>
<proteinExistence type="inferred from homology"/>
<comment type="function">
    <text evidence="1 6">Required for the transposition of the insertion element.</text>
</comment>
<protein>
    <recommendedName>
        <fullName evidence="6">Mutator family transposase</fullName>
    </recommendedName>
</protein>
<evidence type="ECO:0000313" key="8">
    <source>
        <dbReference type="Proteomes" id="UP000017805"/>
    </source>
</evidence>
<dbReference type="HOGENOM" id="CLU_036805_8_4_9"/>
<evidence type="ECO:0000256" key="1">
    <source>
        <dbReference type="ARBA" id="ARBA00002190"/>
    </source>
</evidence>
<organism evidence="7 8">
    <name type="scientific">Bacillus infantis NRRL B-14911</name>
    <dbReference type="NCBI Taxonomy" id="1367477"/>
    <lineage>
        <taxon>Bacteria</taxon>
        <taxon>Bacillati</taxon>
        <taxon>Bacillota</taxon>
        <taxon>Bacilli</taxon>
        <taxon>Bacillales</taxon>
        <taxon>Bacillaceae</taxon>
        <taxon>Bacillus</taxon>
    </lineage>
</organism>
<accession>U5LI29</accession>
<gene>
    <name evidence="7" type="ORF">N288_22085</name>
</gene>
<dbReference type="PANTHER" id="PTHR33217:SF8">
    <property type="entry name" value="MUTATOR FAMILY TRANSPOSASE"/>
    <property type="match status" value="1"/>
</dbReference>
<evidence type="ECO:0000256" key="2">
    <source>
        <dbReference type="ARBA" id="ARBA00010961"/>
    </source>
</evidence>
<name>U5LI29_9BACI</name>
<reference evidence="7 8" key="1">
    <citation type="submission" date="2013-07" db="EMBL/GenBank/DDBJ databases">
        <title>Complete genome sequence of Bacillus infantis NRRL B-14911 that has potential to induce cardiac disease by antigenic mimicry.</title>
        <authorList>
            <person name="Massilamany C."/>
            <person name="Smith T.P.L."/>
            <person name="Loy J.D."/>
            <person name="Barletta R."/>
            <person name="Reddy J."/>
        </authorList>
    </citation>
    <scope>NUCLEOTIDE SEQUENCE [LARGE SCALE GENOMIC DNA]</scope>
    <source>
        <strain evidence="7 8">NRRL B-14911</strain>
    </source>
</reference>
<evidence type="ECO:0000256" key="3">
    <source>
        <dbReference type="ARBA" id="ARBA00022578"/>
    </source>
</evidence>
<dbReference type="KEGG" id="bif:N288_22085"/>
<evidence type="ECO:0000256" key="4">
    <source>
        <dbReference type="ARBA" id="ARBA00023125"/>
    </source>
</evidence>
<dbReference type="STRING" id="1367477.N288_22085"/>
<keyword evidence="4 6" id="KW-0238">DNA-binding</keyword>
<dbReference type="AlphaFoldDB" id="U5LI29"/>
<keyword evidence="3 6" id="KW-0815">Transposition</keyword>
<keyword evidence="6" id="KW-0814">Transposable element</keyword>
<dbReference type="GO" id="GO:0003677">
    <property type="term" value="F:DNA binding"/>
    <property type="evidence" value="ECO:0007669"/>
    <property type="project" value="UniProtKB-UniRule"/>
</dbReference>
<dbReference type="PATRIC" id="fig|1367477.3.peg.4408"/>
<dbReference type="InterPro" id="IPR001207">
    <property type="entry name" value="Transposase_mutator"/>
</dbReference>
<evidence type="ECO:0000256" key="6">
    <source>
        <dbReference type="RuleBase" id="RU365089"/>
    </source>
</evidence>
<comment type="similarity">
    <text evidence="2 6">Belongs to the transposase mutator family.</text>
</comment>
<keyword evidence="5 6" id="KW-0233">DNA recombination</keyword>